<evidence type="ECO:0000256" key="7">
    <source>
        <dbReference type="ARBA" id="ARBA00023136"/>
    </source>
</evidence>
<dbReference type="InterPro" id="IPR038770">
    <property type="entry name" value="Na+/solute_symporter_sf"/>
</dbReference>
<keyword evidence="6 8" id="KW-1133">Transmembrane helix</keyword>
<evidence type="ECO:0000256" key="4">
    <source>
        <dbReference type="ARBA" id="ARBA00022475"/>
    </source>
</evidence>
<gene>
    <name evidence="9" type="ORF">HMPREF0179_00233</name>
</gene>
<dbReference type="eggNOG" id="COG0679">
    <property type="taxonomic scope" value="Bacteria"/>
</dbReference>
<comment type="similarity">
    <text evidence="2">Belongs to the auxin efflux carrier (TC 2.A.69) family.</text>
</comment>
<keyword evidence="3" id="KW-0813">Transport</keyword>
<dbReference type="RefSeq" id="WP_005024311.1">
    <property type="nucleotide sequence ID" value="NZ_KE150239.1"/>
</dbReference>
<keyword evidence="10" id="KW-1185">Reference proteome</keyword>
<feature type="transmembrane region" description="Helical" evidence="8">
    <location>
        <begin position="34"/>
        <end position="55"/>
    </location>
</feature>
<feature type="transmembrane region" description="Helical" evidence="8">
    <location>
        <begin position="277"/>
        <end position="301"/>
    </location>
</feature>
<dbReference type="STRING" id="563192.HMPREF0179_00233"/>
<keyword evidence="4" id="KW-1003">Cell membrane</keyword>
<keyword evidence="7 8" id="KW-0472">Membrane</keyword>
<dbReference type="AlphaFoldDB" id="E5Y224"/>
<evidence type="ECO:0008006" key="11">
    <source>
        <dbReference type="Google" id="ProtNLM"/>
    </source>
</evidence>
<evidence type="ECO:0000313" key="9">
    <source>
        <dbReference type="EMBL" id="EFV45970.1"/>
    </source>
</evidence>
<evidence type="ECO:0000256" key="6">
    <source>
        <dbReference type="ARBA" id="ARBA00022989"/>
    </source>
</evidence>
<feature type="transmembrane region" description="Helical" evidence="8">
    <location>
        <begin position="222"/>
        <end position="244"/>
    </location>
</feature>
<feature type="transmembrane region" description="Helical" evidence="8">
    <location>
        <begin position="161"/>
        <end position="183"/>
    </location>
</feature>
<protein>
    <recommendedName>
        <fullName evidence="11">Auxin efflux carrier</fullName>
    </recommendedName>
</protein>
<dbReference type="GeneID" id="78086979"/>
<dbReference type="PANTHER" id="PTHR36838:SF3">
    <property type="entry name" value="TRANSPORTER AUXIN EFFLUX CARRIER EC FAMILY"/>
    <property type="match status" value="1"/>
</dbReference>
<comment type="caution">
    <text evidence="9">The sequence shown here is derived from an EMBL/GenBank/DDBJ whole genome shotgun (WGS) entry which is preliminary data.</text>
</comment>
<accession>E5Y224</accession>
<name>E5Y224_BILW3</name>
<feature type="transmembrane region" description="Helical" evidence="8">
    <location>
        <begin position="6"/>
        <end position="22"/>
    </location>
</feature>
<reference evidence="9 10" key="2">
    <citation type="submission" date="2013-04" db="EMBL/GenBank/DDBJ databases">
        <title>The Genome Sequence of Bilophila wadsworthia 3_1_6.</title>
        <authorList>
            <consortium name="The Broad Institute Genomics Platform"/>
            <person name="Earl A."/>
            <person name="Ward D."/>
            <person name="Feldgarden M."/>
            <person name="Gevers D."/>
            <person name="Sibley C."/>
            <person name="Strauss J."/>
            <person name="Allen-Vercoe E."/>
            <person name="Walker B."/>
            <person name="Young S."/>
            <person name="Zeng Q."/>
            <person name="Gargeya S."/>
            <person name="Fitzgerald M."/>
            <person name="Haas B."/>
            <person name="Abouelleil A."/>
            <person name="Allen A.W."/>
            <person name="Alvarado L."/>
            <person name="Arachchi H.M."/>
            <person name="Berlin A.M."/>
            <person name="Chapman S.B."/>
            <person name="Gainer-Dewar J."/>
            <person name="Goldberg J."/>
            <person name="Griggs A."/>
            <person name="Gujja S."/>
            <person name="Hansen M."/>
            <person name="Howarth C."/>
            <person name="Imamovic A."/>
            <person name="Ireland A."/>
            <person name="Larimer J."/>
            <person name="McCowan C."/>
            <person name="Murphy C."/>
            <person name="Pearson M."/>
            <person name="Poon T.W."/>
            <person name="Priest M."/>
            <person name="Roberts A."/>
            <person name="Saif S."/>
            <person name="Shea T."/>
            <person name="Sisk P."/>
            <person name="Sykes S."/>
            <person name="Wortman J."/>
            <person name="Nusbaum C."/>
            <person name="Birren B."/>
        </authorList>
    </citation>
    <scope>NUCLEOTIDE SEQUENCE [LARGE SCALE GENOMIC DNA]</scope>
    <source>
        <strain evidence="9 10">3_1_6</strain>
    </source>
</reference>
<dbReference type="EMBL" id="ADCP02000002">
    <property type="protein sequence ID" value="EFV45970.1"/>
    <property type="molecule type" value="Genomic_DNA"/>
</dbReference>
<evidence type="ECO:0000256" key="2">
    <source>
        <dbReference type="ARBA" id="ARBA00010145"/>
    </source>
</evidence>
<sequence length="302" mass="33085">MEEALFKVLSFITFIMLGYLLRRLSILKAETFRVLSGIVFYITLPCIIITSINGVPVTSEMLWLVALGALCNVLMVATGYGMTHGKARQERAFSMLNLSGYNIGTFAMPFVAGFLPPTGFLATCLFDAGNAIMCTGGTYALANSVTDASQHLSIKSFLRNVFSSIPFCIYLIMIVMAFLHLALPHPVIIFTKIAGDANAFLCMLMIGVNINLQMDSKSFRCLIKHITVRYALSAVLAFLFYRYLPFSLEIRQAMAVIALAPSSSLALIFTMKLKGDVIMAGNICSLSILLSTIAMTILLVYL</sequence>
<dbReference type="Gene3D" id="1.20.1530.20">
    <property type="match status" value="1"/>
</dbReference>
<dbReference type="Pfam" id="PF03547">
    <property type="entry name" value="Mem_trans"/>
    <property type="match status" value="1"/>
</dbReference>
<reference evidence="9 10" key="1">
    <citation type="submission" date="2010-10" db="EMBL/GenBank/DDBJ databases">
        <authorList>
            <consortium name="The Broad Institute Genome Sequencing Platform"/>
            <person name="Ward D."/>
            <person name="Earl A."/>
            <person name="Feldgarden M."/>
            <person name="Young S.K."/>
            <person name="Gargeya S."/>
            <person name="Zeng Q."/>
            <person name="Alvarado L."/>
            <person name="Berlin A."/>
            <person name="Bochicchio J."/>
            <person name="Chapman S.B."/>
            <person name="Chen Z."/>
            <person name="Freedman E."/>
            <person name="Gellesch M."/>
            <person name="Goldberg J."/>
            <person name="Griggs A."/>
            <person name="Gujja S."/>
            <person name="Heilman E."/>
            <person name="Heiman D."/>
            <person name="Howarth C."/>
            <person name="Mehta T."/>
            <person name="Neiman D."/>
            <person name="Pearson M."/>
            <person name="Roberts A."/>
            <person name="Saif S."/>
            <person name="Shea T."/>
            <person name="Shenoy N."/>
            <person name="Sisk P."/>
            <person name="Stolte C."/>
            <person name="Sykes S."/>
            <person name="White J."/>
            <person name="Yandava C."/>
            <person name="Allen-Vercoe E."/>
            <person name="Sibley C."/>
            <person name="Ambrose C.E."/>
            <person name="Strauss J."/>
            <person name="Daigneault M."/>
            <person name="Haas B."/>
            <person name="Nusbaum C."/>
            <person name="Birren B."/>
        </authorList>
    </citation>
    <scope>NUCLEOTIDE SEQUENCE [LARGE SCALE GENOMIC DNA]</scope>
    <source>
        <strain evidence="9 10">3_1_6</strain>
    </source>
</reference>
<dbReference type="HOGENOM" id="CLU_056175_6_0_7"/>
<dbReference type="PANTHER" id="PTHR36838">
    <property type="entry name" value="AUXIN EFFLUX CARRIER FAMILY PROTEIN"/>
    <property type="match status" value="1"/>
</dbReference>
<feature type="transmembrane region" description="Helical" evidence="8">
    <location>
        <begin position="61"/>
        <end position="83"/>
    </location>
</feature>
<feature type="transmembrane region" description="Helical" evidence="8">
    <location>
        <begin position="120"/>
        <end position="141"/>
    </location>
</feature>
<evidence type="ECO:0000256" key="5">
    <source>
        <dbReference type="ARBA" id="ARBA00022692"/>
    </source>
</evidence>
<dbReference type="OrthoDB" id="3238334at2"/>
<feature type="transmembrane region" description="Helical" evidence="8">
    <location>
        <begin position="189"/>
        <end position="210"/>
    </location>
</feature>
<evidence type="ECO:0000256" key="3">
    <source>
        <dbReference type="ARBA" id="ARBA00022448"/>
    </source>
</evidence>
<dbReference type="Proteomes" id="UP000006034">
    <property type="component" value="Unassembled WGS sequence"/>
</dbReference>
<dbReference type="InterPro" id="IPR004776">
    <property type="entry name" value="Mem_transp_PIN-like"/>
</dbReference>
<evidence type="ECO:0000256" key="8">
    <source>
        <dbReference type="SAM" id="Phobius"/>
    </source>
</evidence>
<keyword evidence="5 8" id="KW-0812">Transmembrane</keyword>
<evidence type="ECO:0000313" key="10">
    <source>
        <dbReference type="Proteomes" id="UP000006034"/>
    </source>
</evidence>
<comment type="subcellular location">
    <subcellularLocation>
        <location evidence="1">Cell membrane</location>
        <topology evidence="1">Multi-pass membrane protein</topology>
    </subcellularLocation>
</comment>
<feature type="transmembrane region" description="Helical" evidence="8">
    <location>
        <begin position="95"/>
        <end position="114"/>
    </location>
</feature>
<proteinExistence type="inferred from homology"/>
<dbReference type="GO" id="GO:0005886">
    <property type="term" value="C:plasma membrane"/>
    <property type="evidence" value="ECO:0007669"/>
    <property type="project" value="UniProtKB-SubCell"/>
</dbReference>
<feature type="transmembrane region" description="Helical" evidence="8">
    <location>
        <begin position="250"/>
        <end position="270"/>
    </location>
</feature>
<evidence type="ECO:0000256" key="1">
    <source>
        <dbReference type="ARBA" id="ARBA00004651"/>
    </source>
</evidence>
<dbReference type="GO" id="GO:0055085">
    <property type="term" value="P:transmembrane transport"/>
    <property type="evidence" value="ECO:0007669"/>
    <property type="project" value="InterPro"/>
</dbReference>
<organism evidence="9 10">
    <name type="scientific">Bilophila wadsworthia (strain 3_1_6)</name>
    <dbReference type="NCBI Taxonomy" id="563192"/>
    <lineage>
        <taxon>Bacteria</taxon>
        <taxon>Pseudomonadati</taxon>
        <taxon>Thermodesulfobacteriota</taxon>
        <taxon>Desulfovibrionia</taxon>
        <taxon>Desulfovibrionales</taxon>
        <taxon>Desulfovibrionaceae</taxon>
        <taxon>Bilophila</taxon>
    </lineage>
</organism>